<gene>
    <name evidence="1" type="ORF">LJ656_07410</name>
</gene>
<name>A0ABS8JRR2_9BURK</name>
<accession>A0ABS8JRR2</accession>
<dbReference type="RefSeq" id="WP_230508620.1">
    <property type="nucleotide sequence ID" value="NZ_JAJITD010000003.1"/>
</dbReference>
<sequence>MKTAKRNLRSLVDKWLTSATPVRLTRVGRTGANCTRCIHIEARRADGLVGLFFFRHDDGSWQVFPPGKDRLP</sequence>
<evidence type="ECO:0000313" key="1">
    <source>
        <dbReference type="EMBL" id="MCC8392413.1"/>
    </source>
</evidence>
<reference evidence="1 2" key="1">
    <citation type="submission" date="2021-11" db="EMBL/GenBank/DDBJ databases">
        <authorList>
            <person name="Oh E.-T."/>
            <person name="Kim S.-B."/>
        </authorList>
    </citation>
    <scope>NUCLEOTIDE SEQUENCE [LARGE SCALE GENOMIC DNA]</scope>
    <source>
        <strain evidence="1 2">MMS20-SJTR3</strain>
    </source>
</reference>
<dbReference type="Proteomes" id="UP001431019">
    <property type="component" value="Unassembled WGS sequence"/>
</dbReference>
<organism evidence="1 2">
    <name type="scientific">Paraburkholderia sejongensis</name>
    <dbReference type="NCBI Taxonomy" id="2886946"/>
    <lineage>
        <taxon>Bacteria</taxon>
        <taxon>Pseudomonadati</taxon>
        <taxon>Pseudomonadota</taxon>
        <taxon>Betaproteobacteria</taxon>
        <taxon>Burkholderiales</taxon>
        <taxon>Burkholderiaceae</taxon>
        <taxon>Paraburkholderia</taxon>
    </lineage>
</organism>
<dbReference type="EMBL" id="JAJITD010000003">
    <property type="protein sequence ID" value="MCC8392413.1"/>
    <property type="molecule type" value="Genomic_DNA"/>
</dbReference>
<keyword evidence="2" id="KW-1185">Reference proteome</keyword>
<evidence type="ECO:0000313" key="2">
    <source>
        <dbReference type="Proteomes" id="UP001431019"/>
    </source>
</evidence>
<comment type="caution">
    <text evidence="1">The sequence shown here is derived from an EMBL/GenBank/DDBJ whole genome shotgun (WGS) entry which is preliminary data.</text>
</comment>
<proteinExistence type="predicted"/>
<protein>
    <submittedName>
        <fullName evidence="1">Uncharacterized protein</fullName>
    </submittedName>
</protein>